<dbReference type="AlphaFoldDB" id="A0A5K7Z206"/>
<proteinExistence type="predicted"/>
<dbReference type="EMBL" id="AP021875">
    <property type="protein sequence ID" value="BBO74279.1"/>
    <property type="molecule type" value="Genomic_DNA"/>
</dbReference>
<dbReference type="OrthoDB" id="5421847at2"/>
<name>A0A5K7Z206_9BACT</name>
<dbReference type="SUPFAM" id="SSF52402">
    <property type="entry name" value="Adenine nucleotide alpha hydrolases-like"/>
    <property type="match status" value="1"/>
</dbReference>
<dbReference type="Pfam" id="PF00582">
    <property type="entry name" value="Usp"/>
    <property type="match status" value="1"/>
</dbReference>
<dbReference type="KEGG" id="dwd:DSCW_16960"/>
<feature type="region of interest" description="Disordered" evidence="1">
    <location>
        <begin position="67"/>
        <end position="86"/>
    </location>
</feature>
<organism evidence="3 4">
    <name type="scientific">Desulfosarcina widdelii</name>
    <dbReference type="NCBI Taxonomy" id="947919"/>
    <lineage>
        <taxon>Bacteria</taxon>
        <taxon>Pseudomonadati</taxon>
        <taxon>Thermodesulfobacteriota</taxon>
        <taxon>Desulfobacteria</taxon>
        <taxon>Desulfobacterales</taxon>
        <taxon>Desulfosarcinaceae</taxon>
        <taxon>Desulfosarcina</taxon>
    </lineage>
</organism>
<accession>A0A5K7Z206</accession>
<gene>
    <name evidence="3" type="ORF">DSCW_16960</name>
</gene>
<dbReference type="RefSeq" id="WP_155303321.1">
    <property type="nucleotide sequence ID" value="NZ_AP021875.1"/>
</dbReference>
<dbReference type="Proteomes" id="UP000427769">
    <property type="component" value="Chromosome"/>
</dbReference>
<dbReference type="InterPro" id="IPR014729">
    <property type="entry name" value="Rossmann-like_a/b/a_fold"/>
</dbReference>
<dbReference type="Gene3D" id="3.40.50.620">
    <property type="entry name" value="HUPs"/>
    <property type="match status" value="1"/>
</dbReference>
<feature type="domain" description="UspA" evidence="2">
    <location>
        <begin position="1"/>
        <end position="74"/>
    </location>
</feature>
<evidence type="ECO:0000313" key="3">
    <source>
        <dbReference type="EMBL" id="BBO74279.1"/>
    </source>
</evidence>
<dbReference type="InterPro" id="IPR006016">
    <property type="entry name" value="UspA"/>
</dbReference>
<sequence>MKTVLFATDHMPPDPEALDYALLLCRRMAARLEVLHILQSSSSVGSGKRQERTGRIPARHKTISREGMPAGAKTAVPEADGTPGNETADRLKQWLPDRPNPPVVYHCEVAGGATGTIIERYVRKHGEIVLTVFDPCSDRHPTDIRSKAKGEMPRLAIPLVLVKKAR</sequence>
<evidence type="ECO:0000259" key="2">
    <source>
        <dbReference type="Pfam" id="PF00582"/>
    </source>
</evidence>
<keyword evidence="4" id="KW-1185">Reference proteome</keyword>
<protein>
    <recommendedName>
        <fullName evidence="2">UspA domain-containing protein</fullName>
    </recommendedName>
</protein>
<evidence type="ECO:0000256" key="1">
    <source>
        <dbReference type="SAM" id="MobiDB-lite"/>
    </source>
</evidence>
<evidence type="ECO:0000313" key="4">
    <source>
        <dbReference type="Proteomes" id="UP000427769"/>
    </source>
</evidence>
<reference evidence="3 4" key="1">
    <citation type="submission" date="2019-11" db="EMBL/GenBank/DDBJ databases">
        <title>Comparative genomics of hydrocarbon-degrading Desulfosarcina strains.</title>
        <authorList>
            <person name="Watanabe M."/>
            <person name="Kojima H."/>
            <person name="Fukui M."/>
        </authorList>
    </citation>
    <scope>NUCLEOTIDE SEQUENCE [LARGE SCALE GENOMIC DNA]</scope>
    <source>
        <strain evidence="3 4">PP31</strain>
    </source>
</reference>